<proteinExistence type="predicted"/>
<comment type="caution">
    <text evidence="1">The sequence shown here is derived from an EMBL/GenBank/DDBJ whole genome shotgun (WGS) entry which is preliminary data.</text>
</comment>
<reference evidence="1" key="1">
    <citation type="submission" date="2020-07" db="EMBL/GenBank/DDBJ databases">
        <title>Clarias magur genome sequencing, assembly and annotation.</title>
        <authorList>
            <person name="Kushwaha B."/>
            <person name="Kumar R."/>
            <person name="Das P."/>
            <person name="Joshi C.G."/>
            <person name="Kumar D."/>
            <person name="Nagpure N.S."/>
            <person name="Pandey M."/>
            <person name="Agarwal S."/>
            <person name="Srivastava S."/>
            <person name="Singh M."/>
            <person name="Sahoo L."/>
            <person name="Jayasankar P."/>
            <person name="Meher P.K."/>
            <person name="Koringa P.G."/>
            <person name="Iquebal M.A."/>
            <person name="Das S.P."/>
            <person name="Bit A."/>
            <person name="Patnaik S."/>
            <person name="Patel N."/>
            <person name="Shah T.M."/>
            <person name="Hinsu A."/>
            <person name="Jena J.K."/>
        </authorList>
    </citation>
    <scope>NUCLEOTIDE SEQUENCE</scope>
    <source>
        <strain evidence="1">CIFAMagur01</strain>
        <tissue evidence="1">Testis</tissue>
    </source>
</reference>
<dbReference type="Proteomes" id="UP000727407">
    <property type="component" value="Unassembled WGS sequence"/>
</dbReference>
<dbReference type="EMBL" id="QNUK01000308">
    <property type="protein sequence ID" value="KAF5895723.1"/>
    <property type="molecule type" value="Genomic_DNA"/>
</dbReference>
<evidence type="ECO:0000313" key="1">
    <source>
        <dbReference type="EMBL" id="KAF5895723.1"/>
    </source>
</evidence>
<dbReference type="AlphaFoldDB" id="A0A8J4TTG6"/>
<keyword evidence="2" id="KW-1185">Reference proteome</keyword>
<accession>A0A8J4TTG6</accession>
<gene>
    <name evidence="1" type="ORF">DAT39_014560</name>
</gene>
<evidence type="ECO:0000313" key="2">
    <source>
        <dbReference type="Proteomes" id="UP000727407"/>
    </source>
</evidence>
<protein>
    <submittedName>
        <fullName evidence="1">Uncharacterized protein</fullName>
    </submittedName>
</protein>
<name>A0A8J4TTG6_CLAMG</name>
<organism evidence="1 2">
    <name type="scientific">Clarias magur</name>
    <name type="common">Asian catfish</name>
    <name type="synonym">Macropteronotus magur</name>
    <dbReference type="NCBI Taxonomy" id="1594786"/>
    <lineage>
        <taxon>Eukaryota</taxon>
        <taxon>Metazoa</taxon>
        <taxon>Chordata</taxon>
        <taxon>Craniata</taxon>
        <taxon>Vertebrata</taxon>
        <taxon>Euteleostomi</taxon>
        <taxon>Actinopterygii</taxon>
        <taxon>Neopterygii</taxon>
        <taxon>Teleostei</taxon>
        <taxon>Ostariophysi</taxon>
        <taxon>Siluriformes</taxon>
        <taxon>Clariidae</taxon>
        <taxon>Clarias</taxon>
    </lineage>
</organism>
<sequence>MGSAPPLPHSPWLFSPSVRGLRVACCDSRSCPDHFLDARAERLSHTDSHGFLTSSLESESAAALTDRATPILQILRDLIAALRNHTCFMLRNGEYRSFPQGSCLRGCLNMCFDVLFELIIEVRSYTLLLHE</sequence>